<evidence type="ECO:0000256" key="2">
    <source>
        <dbReference type="SAM" id="Phobius"/>
    </source>
</evidence>
<dbReference type="EMBL" id="CP009618">
    <property type="protein sequence ID" value="AIW21390.1"/>
    <property type="molecule type" value="Genomic_DNA"/>
</dbReference>
<dbReference type="AlphaFoldDB" id="A0AAN0SHR7"/>
<evidence type="ECO:0000313" key="4">
    <source>
        <dbReference type="Proteomes" id="UP000030081"/>
    </source>
</evidence>
<dbReference type="RefSeq" id="WP_043010351.1">
    <property type="nucleotide sequence ID" value="NZ_CP009618.1"/>
</dbReference>
<feature type="compositionally biased region" description="Low complexity" evidence="1">
    <location>
        <begin position="18"/>
        <end position="30"/>
    </location>
</feature>
<proteinExistence type="predicted"/>
<name>A0AAN0SHR7_9VIBR</name>
<dbReference type="KEGG" id="vcy:IX92_20485"/>
<keyword evidence="2" id="KW-0812">Transmembrane</keyword>
<keyword evidence="2" id="KW-1133">Transmembrane helix</keyword>
<protein>
    <submittedName>
        <fullName evidence="3">Uncharacterized protein</fullName>
    </submittedName>
</protein>
<evidence type="ECO:0000256" key="1">
    <source>
        <dbReference type="SAM" id="MobiDB-lite"/>
    </source>
</evidence>
<evidence type="ECO:0000313" key="3">
    <source>
        <dbReference type="EMBL" id="AIW21390.1"/>
    </source>
</evidence>
<keyword evidence="2" id="KW-0472">Membrane</keyword>
<dbReference type="Proteomes" id="UP000030081">
    <property type="component" value="Chromosome 2"/>
</dbReference>
<organism evidence="3 4">
    <name type="scientific">Vibrio coralliilyticus</name>
    <dbReference type="NCBI Taxonomy" id="190893"/>
    <lineage>
        <taxon>Bacteria</taxon>
        <taxon>Pseudomonadati</taxon>
        <taxon>Pseudomonadota</taxon>
        <taxon>Gammaproteobacteria</taxon>
        <taxon>Vibrionales</taxon>
        <taxon>Vibrionaceae</taxon>
        <taxon>Vibrio</taxon>
    </lineage>
</organism>
<keyword evidence="4" id="KW-1185">Reference proteome</keyword>
<sequence length="70" mass="6712">MIPGLPGGLTNSGSMPISASGGMAGPSGASGKNTIGGIRNGSINFGGGVSSWLPWVALTVVGGLLVWKSA</sequence>
<reference evidence="3 4" key="1">
    <citation type="submission" date="2014-10" db="EMBL/GenBank/DDBJ databases">
        <title>The Complete Genome Sequence for the Shellfish Pathogen Vibrio coralliilyticus RE98 Isolated from a Shellfish Hatchery.</title>
        <authorList>
            <person name="Richards G.P."/>
            <person name="Bono J.L."/>
            <person name="Watson M.A."/>
            <person name="Needleman D.S."/>
        </authorList>
    </citation>
    <scope>NUCLEOTIDE SEQUENCE [LARGE SCALE GENOMIC DNA]</scope>
    <source>
        <strain evidence="3 4">RE98</strain>
    </source>
</reference>
<feature type="region of interest" description="Disordered" evidence="1">
    <location>
        <begin position="1"/>
        <end position="30"/>
    </location>
</feature>
<accession>A0AAN0SHR7</accession>
<feature type="transmembrane region" description="Helical" evidence="2">
    <location>
        <begin position="49"/>
        <end position="67"/>
    </location>
</feature>
<gene>
    <name evidence="3" type="ORF">IX92_20485</name>
</gene>